<dbReference type="AlphaFoldDB" id="A0A1T2XKJ5"/>
<keyword evidence="1" id="KW-0472">Membrane</keyword>
<dbReference type="Proteomes" id="UP000190188">
    <property type="component" value="Unassembled WGS sequence"/>
</dbReference>
<keyword evidence="1" id="KW-0812">Transmembrane</keyword>
<accession>A0A1T2XKJ5</accession>
<reference evidence="2 3" key="1">
    <citation type="submission" date="2017-01" db="EMBL/GenBank/DDBJ databases">
        <title>Genome analysis of Paenibacillus selenitrireducens ES3-24.</title>
        <authorList>
            <person name="Xu D."/>
            <person name="Yao R."/>
            <person name="Zheng S."/>
        </authorList>
    </citation>
    <scope>NUCLEOTIDE SEQUENCE [LARGE SCALE GENOMIC DNA]</scope>
    <source>
        <strain evidence="2 3">ES3-24</strain>
    </source>
</reference>
<evidence type="ECO:0000313" key="2">
    <source>
        <dbReference type="EMBL" id="OPA80213.1"/>
    </source>
</evidence>
<name>A0A1T2XKJ5_9BACL</name>
<dbReference type="OrthoDB" id="9784784at2"/>
<feature type="transmembrane region" description="Helical" evidence="1">
    <location>
        <begin position="59"/>
        <end position="78"/>
    </location>
</feature>
<evidence type="ECO:0000256" key="1">
    <source>
        <dbReference type="SAM" id="Phobius"/>
    </source>
</evidence>
<protein>
    <recommendedName>
        <fullName evidence="4">ABC transporter permease</fullName>
    </recommendedName>
</protein>
<evidence type="ECO:0008006" key="4">
    <source>
        <dbReference type="Google" id="ProtNLM"/>
    </source>
</evidence>
<dbReference type="RefSeq" id="WP_078497560.1">
    <property type="nucleotide sequence ID" value="NZ_MSZX01000002.1"/>
</dbReference>
<evidence type="ECO:0000313" key="3">
    <source>
        <dbReference type="Proteomes" id="UP000190188"/>
    </source>
</evidence>
<dbReference type="EMBL" id="MSZX01000002">
    <property type="protein sequence ID" value="OPA80213.1"/>
    <property type="molecule type" value="Genomic_DNA"/>
</dbReference>
<organism evidence="2 3">
    <name type="scientific">Paenibacillus selenitireducens</name>
    <dbReference type="NCBI Taxonomy" id="1324314"/>
    <lineage>
        <taxon>Bacteria</taxon>
        <taxon>Bacillati</taxon>
        <taxon>Bacillota</taxon>
        <taxon>Bacilli</taxon>
        <taxon>Bacillales</taxon>
        <taxon>Paenibacillaceae</taxon>
        <taxon>Paenibacillus</taxon>
    </lineage>
</organism>
<gene>
    <name evidence="2" type="ORF">BVG16_05575</name>
</gene>
<feature type="transmembrane region" description="Helical" evidence="1">
    <location>
        <begin position="200"/>
        <end position="221"/>
    </location>
</feature>
<dbReference type="STRING" id="1324314.BVG16_05575"/>
<feature type="transmembrane region" description="Helical" evidence="1">
    <location>
        <begin position="16"/>
        <end position="39"/>
    </location>
</feature>
<sequence length="230" mass="24927">MLQLIRLELRKTAMGWYVNTALLVNLVIALFMGVGGYVIHSKGLILSISFEEVFSAIGAAVRALFTIIASVLISKLVLEEYKNRTITIMFAYPICRRTLLAVKLFMICGITFVAIVLSTIVAITAFCGINAYFDFIPISFTASNLMVLGFSVITFALTATGTSFIALLFGMRKHSVADTMSSSILVAASMNTFFMEKSVITQVGIPMFLAVIGIGCAAVVFRNVETVDVA</sequence>
<comment type="caution">
    <text evidence="2">The sequence shown here is derived from an EMBL/GenBank/DDBJ whole genome shotgun (WGS) entry which is preliminary data.</text>
</comment>
<keyword evidence="3" id="KW-1185">Reference proteome</keyword>
<feature type="transmembrane region" description="Helical" evidence="1">
    <location>
        <begin position="99"/>
        <end position="126"/>
    </location>
</feature>
<keyword evidence="1" id="KW-1133">Transmembrane helix</keyword>
<feature type="transmembrane region" description="Helical" evidence="1">
    <location>
        <begin position="146"/>
        <end position="169"/>
    </location>
</feature>
<proteinExistence type="predicted"/>